<proteinExistence type="predicted"/>
<feature type="compositionally biased region" description="Basic and acidic residues" evidence="1">
    <location>
        <begin position="249"/>
        <end position="259"/>
    </location>
</feature>
<dbReference type="EMBL" id="CAMPGE010029145">
    <property type="protein sequence ID" value="CAI2386623.1"/>
    <property type="molecule type" value="Genomic_DNA"/>
</dbReference>
<evidence type="ECO:0000256" key="1">
    <source>
        <dbReference type="SAM" id="MobiDB-lite"/>
    </source>
</evidence>
<protein>
    <submittedName>
        <fullName evidence="2">Uncharacterized protein</fullName>
    </submittedName>
</protein>
<keyword evidence="3" id="KW-1185">Reference proteome</keyword>
<feature type="compositionally biased region" description="Polar residues" evidence="1">
    <location>
        <begin position="373"/>
        <end position="398"/>
    </location>
</feature>
<evidence type="ECO:0000313" key="3">
    <source>
        <dbReference type="Proteomes" id="UP001295684"/>
    </source>
</evidence>
<organism evidence="2 3">
    <name type="scientific">Euplotes crassus</name>
    <dbReference type="NCBI Taxonomy" id="5936"/>
    <lineage>
        <taxon>Eukaryota</taxon>
        <taxon>Sar</taxon>
        <taxon>Alveolata</taxon>
        <taxon>Ciliophora</taxon>
        <taxon>Intramacronucleata</taxon>
        <taxon>Spirotrichea</taxon>
        <taxon>Hypotrichia</taxon>
        <taxon>Euplotida</taxon>
        <taxon>Euplotidae</taxon>
        <taxon>Moneuplotes</taxon>
    </lineage>
</organism>
<feature type="compositionally biased region" description="Polar residues" evidence="1">
    <location>
        <begin position="406"/>
        <end position="422"/>
    </location>
</feature>
<dbReference type="Proteomes" id="UP001295684">
    <property type="component" value="Unassembled WGS sequence"/>
</dbReference>
<reference evidence="2" key="1">
    <citation type="submission" date="2023-07" db="EMBL/GenBank/DDBJ databases">
        <authorList>
            <consortium name="AG Swart"/>
            <person name="Singh M."/>
            <person name="Singh A."/>
            <person name="Seah K."/>
            <person name="Emmerich C."/>
        </authorList>
    </citation>
    <scope>NUCLEOTIDE SEQUENCE</scope>
    <source>
        <strain evidence="2">DP1</strain>
    </source>
</reference>
<sequence length="446" mass="51428">MRKNSKFMTGYAADLINLSHRKSKIPSVIDGKKIKSTLSPLFRQNKNSRRSFAAKNPFKFGRDRSSITSTVRSNSNSNFQSHSKGRAQKSSFAHKSLTKQIKASPTRRPSRVEELQMEYEKSNKEIAKLRHRNSIILNFIPIKQESSKEVPNQPTDSSVNNVERIQGVQGSTVSRTGNYDLSAKEETDQIDSHIPKNDIFQIGQRKKILKEQILSTDKLKNKVNKRKRQGNILTINHENLRKNFRKEINENTKTEDGHGTKTVKFNNKREKSNPIPLNNAKNCSKDWNKSRSVLKSRVKSPNCCKRKKFWNKDNLKSCMSDSKNSYDLDVGISLNKRQEKKTSALRKRGKDIKIRSIKRRDKFKTIKLKQRTDTVNSPQNQLQRFTPFSPISLNSRISSTRKRNPLSPNGSRLKNKGPTSEKFSMDLTHNETPVKGFMYFYKRIIA</sequence>
<gene>
    <name evidence="2" type="ORF">ECRASSUSDP1_LOCUS28245</name>
</gene>
<accession>A0AAD1Y7J4</accession>
<comment type="caution">
    <text evidence="2">The sequence shown here is derived from an EMBL/GenBank/DDBJ whole genome shotgun (WGS) entry which is preliminary data.</text>
</comment>
<name>A0AAD1Y7J4_EUPCR</name>
<feature type="region of interest" description="Disordered" evidence="1">
    <location>
        <begin position="249"/>
        <end position="280"/>
    </location>
</feature>
<dbReference type="AlphaFoldDB" id="A0AAD1Y7J4"/>
<feature type="region of interest" description="Disordered" evidence="1">
    <location>
        <begin position="45"/>
        <end position="112"/>
    </location>
</feature>
<feature type="compositionally biased region" description="Polar residues" evidence="1">
    <location>
        <begin position="66"/>
        <end position="103"/>
    </location>
</feature>
<feature type="region of interest" description="Disordered" evidence="1">
    <location>
        <begin position="371"/>
        <end position="425"/>
    </location>
</feature>
<evidence type="ECO:0000313" key="2">
    <source>
        <dbReference type="EMBL" id="CAI2386623.1"/>
    </source>
</evidence>